<feature type="domain" description="Carboxymuconolactone decarboxylase-like" evidence="1">
    <location>
        <begin position="2"/>
        <end position="60"/>
    </location>
</feature>
<proteinExistence type="predicted"/>
<dbReference type="EMBL" id="FMZX01000002">
    <property type="protein sequence ID" value="SDC75121.1"/>
    <property type="molecule type" value="Genomic_DNA"/>
</dbReference>
<dbReference type="SUPFAM" id="SSF69118">
    <property type="entry name" value="AhpD-like"/>
    <property type="match status" value="1"/>
</dbReference>
<evidence type="ECO:0000313" key="2">
    <source>
        <dbReference type="EMBL" id="SDC75121.1"/>
    </source>
</evidence>
<evidence type="ECO:0000259" key="1">
    <source>
        <dbReference type="Pfam" id="PF02627"/>
    </source>
</evidence>
<organism evidence="2 3">
    <name type="scientific">Belnapia rosea</name>
    <dbReference type="NCBI Taxonomy" id="938405"/>
    <lineage>
        <taxon>Bacteria</taxon>
        <taxon>Pseudomonadati</taxon>
        <taxon>Pseudomonadota</taxon>
        <taxon>Alphaproteobacteria</taxon>
        <taxon>Acetobacterales</taxon>
        <taxon>Roseomonadaceae</taxon>
        <taxon>Belnapia</taxon>
    </lineage>
</organism>
<keyword evidence="2" id="KW-0575">Peroxidase</keyword>
<dbReference type="PANTHER" id="PTHR34846">
    <property type="entry name" value="4-CARBOXYMUCONOLACTONE DECARBOXYLASE FAMILY PROTEIN (AFU_ORTHOLOGUE AFUA_6G11590)"/>
    <property type="match status" value="1"/>
</dbReference>
<dbReference type="NCBIfam" id="TIGR00778">
    <property type="entry name" value="ahpD_dom"/>
    <property type="match status" value="1"/>
</dbReference>
<dbReference type="PANTHER" id="PTHR34846:SF10">
    <property type="entry name" value="CYTOPLASMIC PROTEIN"/>
    <property type="match status" value="1"/>
</dbReference>
<evidence type="ECO:0000313" key="3">
    <source>
        <dbReference type="Proteomes" id="UP000198925"/>
    </source>
</evidence>
<dbReference type="STRING" id="938405.SAMN02927895_01985"/>
<dbReference type="Pfam" id="PF02627">
    <property type="entry name" value="CMD"/>
    <property type="match status" value="1"/>
</dbReference>
<reference evidence="2 3" key="1">
    <citation type="submission" date="2016-10" db="EMBL/GenBank/DDBJ databases">
        <authorList>
            <person name="de Groot N.N."/>
        </authorList>
    </citation>
    <scope>NUCLEOTIDE SEQUENCE [LARGE SCALE GENOMIC DNA]</scope>
    <source>
        <strain evidence="2 3">CPCC 100156</strain>
    </source>
</reference>
<dbReference type="GO" id="GO:0051920">
    <property type="term" value="F:peroxiredoxin activity"/>
    <property type="evidence" value="ECO:0007669"/>
    <property type="project" value="InterPro"/>
</dbReference>
<dbReference type="Proteomes" id="UP000198925">
    <property type="component" value="Unassembled WGS sequence"/>
</dbReference>
<dbReference type="AlphaFoldDB" id="A0A1G6P580"/>
<gene>
    <name evidence="2" type="ORF">SAMN04487779_1002267</name>
</gene>
<sequence>MELVKTRASQINGCAFCIDMHGRDAMKTGETPLRLLLLSAWRESSLYTTQERAALAWTEAVTLLPQTAAPDADYAAAAEHFSPAELMSLTTLIGMINLWNRLAVGFRLQHPAH</sequence>
<name>A0A1G6P580_9PROT</name>
<accession>A0A1G6P580</accession>
<dbReference type="InterPro" id="IPR004675">
    <property type="entry name" value="AhpD_core"/>
</dbReference>
<keyword evidence="2" id="KW-0560">Oxidoreductase</keyword>
<protein>
    <submittedName>
        <fullName evidence="2">Alkylhydroperoxidase AhpD family core domain-containing protein</fullName>
    </submittedName>
</protein>
<dbReference type="Gene3D" id="1.20.1290.10">
    <property type="entry name" value="AhpD-like"/>
    <property type="match status" value="1"/>
</dbReference>
<keyword evidence="3" id="KW-1185">Reference proteome</keyword>
<dbReference type="InterPro" id="IPR003779">
    <property type="entry name" value="CMD-like"/>
</dbReference>
<dbReference type="InterPro" id="IPR029032">
    <property type="entry name" value="AhpD-like"/>
</dbReference>